<evidence type="ECO:0000256" key="1">
    <source>
        <dbReference type="SAM" id="Phobius"/>
    </source>
</evidence>
<feature type="transmembrane region" description="Helical" evidence="1">
    <location>
        <begin position="328"/>
        <end position="350"/>
    </location>
</feature>
<dbReference type="PANTHER" id="PTHR41771">
    <property type="entry name" value="MEMBRANE PROTEIN-RELATED"/>
    <property type="match status" value="1"/>
</dbReference>
<evidence type="ECO:0000313" key="2">
    <source>
        <dbReference type="EMBL" id="OQX50959.1"/>
    </source>
</evidence>
<protein>
    <recommendedName>
        <fullName evidence="4">YibE/F family protein</fullName>
    </recommendedName>
</protein>
<feature type="transmembrane region" description="Helical" evidence="1">
    <location>
        <begin position="184"/>
        <end position="206"/>
    </location>
</feature>
<proteinExistence type="predicted"/>
<dbReference type="Proteomes" id="UP000192520">
    <property type="component" value="Unassembled WGS sequence"/>
</dbReference>
<reference evidence="3" key="1">
    <citation type="submission" date="2017-03" db="EMBL/GenBank/DDBJ databases">
        <title>Novel pathways for hydrocarbon cycling and metabolic interdependencies in hydrothermal sediment communities.</title>
        <authorList>
            <person name="Dombrowski N."/>
            <person name="Seitz K."/>
            <person name="Teske A."/>
            <person name="Baker B."/>
        </authorList>
    </citation>
    <scope>NUCLEOTIDE SEQUENCE [LARGE SCALE GENOMIC DNA]</scope>
</reference>
<evidence type="ECO:0008006" key="4">
    <source>
        <dbReference type="Google" id="ProtNLM"/>
    </source>
</evidence>
<dbReference type="Pfam" id="PF07907">
    <property type="entry name" value="YibE_F"/>
    <property type="match status" value="1"/>
</dbReference>
<dbReference type="PANTHER" id="PTHR41771:SF1">
    <property type="entry name" value="MEMBRANE PROTEIN"/>
    <property type="match status" value="1"/>
</dbReference>
<feature type="transmembrane region" description="Helical" evidence="1">
    <location>
        <begin position="226"/>
        <end position="248"/>
    </location>
</feature>
<keyword evidence="1" id="KW-1133">Transmembrane helix</keyword>
<gene>
    <name evidence="2" type="ORF">B5M47_02485</name>
</gene>
<dbReference type="AlphaFoldDB" id="A0A1W9NY08"/>
<keyword evidence="1" id="KW-0812">Transmembrane</keyword>
<feature type="transmembrane region" description="Helical" evidence="1">
    <location>
        <begin position="286"/>
        <end position="308"/>
    </location>
</feature>
<feature type="transmembrane region" description="Helical" evidence="1">
    <location>
        <begin position="110"/>
        <end position="128"/>
    </location>
</feature>
<comment type="caution">
    <text evidence="2">The sequence shown here is derived from an EMBL/GenBank/DDBJ whole genome shotgun (WGS) entry which is preliminary data.</text>
</comment>
<sequence>MIKRAVVSLLVFVPAIFLICGHVAAQEREGEVLEGSVVKVLEDSGTRQQLEVKIIRGSLAGQKVSVEAGGGVQKIGQPRYKLGDEVVLSYSKDSEGKDLFIVTDYVRRPALAGLVFIFVLLTILVGWWRGVSSMVGMVLSFLVIFKFILPQILAGRDPVWVAVLGSLSIVPLGFYLSHGFNKKTTVAVVSTVAALIVTGFLAKYFVEIAHLSGYANEEAAFLQVARGGVLNIKGLLLAGILIGSLGILDDITISQSAVVNQLKISNPEMGQKDLFLKAMDVGRDHIASMVNTLILVYTGAALPLFLLFIDNPLPFSQLVNYEIIAEEIVRTLVGSIGLVLSVPLTTFLACRL</sequence>
<dbReference type="STRING" id="1968527.B5M47_02485"/>
<keyword evidence="1" id="KW-0472">Membrane</keyword>
<name>A0A1W9NY08_UNCC3</name>
<feature type="transmembrane region" description="Helical" evidence="1">
    <location>
        <begin position="135"/>
        <end position="153"/>
    </location>
</feature>
<dbReference type="InterPro" id="IPR012507">
    <property type="entry name" value="YibE_F"/>
</dbReference>
<evidence type="ECO:0000313" key="3">
    <source>
        <dbReference type="Proteomes" id="UP000192520"/>
    </source>
</evidence>
<organism evidence="2 3">
    <name type="scientific">candidate division CPR3 bacterium 4484_211</name>
    <dbReference type="NCBI Taxonomy" id="1968527"/>
    <lineage>
        <taxon>Bacteria</taxon>
        <taxon>Bacteria division CPR3</taxon>
    </lineage>
</organism>
<feature type="transmembrane region" description="Helical" evidence="1">
    <location>
        <begin position="159"/>
        <end position="177"/>
    </location>
</feature>
<accession>A0A1W9NY08</accession>
<dbReference type="EMBL" id="MZGJ01000012">
    <property type="protein sequence ID" value="OQX50959.1"/>
    <property type="molecule type" value="Genomic_DNA"/>
</dbReference>